<keyword evidence="2" id="KW-0393">Immunoglobulin domain</keyword>
<dbReference type="Ensembl" id="ENSAPET00000017804.1">
    <property type="protein sequence ID" value="ENSAPEP00000017311.1"/>
    <property type="gene ID" value="ENSAPEG00000012166.1"/>
</dbReference>
<dbReference type="PANTHER" id="PTHR14340">
    <property type="entry name" value="MICROFIBRIL-ASSOCIATED GLYCOPROTEIN 3"/>
    <property type="match status" value="1"/>
</dbReference>
<dbReference type="InterPro" id="IPR013098">
    <property type="entry name" value="Ig_I-set"/>
</dbReference>
<dbReference type="InterPro" id="IPR013783">
    <property type="entry name" value="Ig-like_fold"/>
</dbReference>
<dbReference type="FunFam" id="2.60.40.10:FF:000003">
    <property type="entry name" value="Titin isoform E"/>
    <property type="match status" value="2"/>
</dbReference>
<dbReference type="InterPro" id="IPR007110">
    <property type="entry name" value="Ig-like_dom"/>
</dbReference>
<dbReference type="PROSITE" id="PS50835">
    <property type="entry name" value="IG_LIKE"/>
    <property type="match status" value="4"/>
</dbReference>
<dbReference type="SUPFAM" id="SSF49265">
    <property type="entry name" value="Fibronectin type III"/>
    <property type="match status" value="5"/>
</dbReference>
<keyword evidence="1" id="KW-0677">Repeat</keyword>
<dbReference type="FunFam" id="2.60.40.10:FF:000002">
    <property type="entry name" value="Titin a"/>
    <property type="match status" value="2"/>
</dbReference>
<keyword evidence="6" id="KW-1185">Reference proteome</keyword>
<dbReference type="Pfam" id="PF00041">
    <property type="entry name" value="fn3"/>
    <property type="match status" value="9"/>
</dbReference>
<evidence type="ECO:0000313" key="6">
    <source>
        <dbReference type="Proteomes" id="UP000265080"/>
    </source>
</evidence>
<feature type="domain" description="Fibronectin type-III" evidence="4">
    <location>
        <begin position="341"/>
        <end position="435"/>
    </location>
</feature>
<accession>A0A3P8T0L2</accession>
<name>A0A3P8T0L2_AMPPE</name>
<feature type="domain" description="Ig-like" evidence="3">
    <location>
        <begin position="1236"/>
        <end position="1321"/>
    </location>
</feature>
<dbReference type="FunFam" id="2.60.40.10:FF:000031">
    <property type="entry name" value="Myosin-binding protein C, slow type"/>
    <property type="match status" value="2"/>
</dbReference>
<evidence type="ECO:0008006" key="7">
    <source>
        <dbReference type="Google" id="ProtNLM"/>
    </source>
</evidence>
<dbReference type="SMART" id="SM00060">
    <property type="entry name" value="FN3"/>
    <property type="match status" value="10"/>
</dbReference>
<dbReference type="FunFam" id="2.60.40.10:FF:000034">
    <property type="entry name" value="Titin isoform A"/>
    <property type="match status" value="2"/>
</dbReference>
<dbReference type="Gene3D" id="2.60.40.10">
    <property type="entry name" value="Immunoglobulins"/>
    <property type="match status" value="15"/>
</dbReference>
<dbReference type="InterPro" id="IPR003961">
    <property type="entry name" value="FN3_dom"/>
</dbReference>
<feature type="domain" description="Fibronectin type-III" evidence="4">
    <location>
        <begin position="638"/>
        <end position="731"/>
    </location>
</feature>
<dbReference type="PANTHER" id="PTHR14340:SF13">
    <property type="entry name" value="TITIN"/>
    <property type="match status" value="1"/>
</dbReference>
<dbReference type="InterPro" id="IPR003598">
    <property type="entry name" value="Ig_sub2"/>
</dbReference>
<organism evidence="5 6">
    <name type="scientific">Amphiprion percula</name>
    <name type="common">Orange clownfish</name>
    <name type="synonym">Lutjanus percula</name>
    <dbReference type="NCBI Taxonomy" id="161767"/>
    <lineage>
        <taxon>Eukaryota</taxon>
        <taxon>Metazoa</taxon>
        <taxon>Chordata</taxon>
        <taxon>Craniata</taxon>
        <taxon>Vertebrata</taxon>
        <taxon>Euteleostomi</taxon>
        <taxon>Actinopterygii</taxon>
        <taxon>Neopterygii</taxon>
        <taxon>Teleostei</taxon>
        <taxon>Neoteleostei</taxon>
        <taxon>Acanthomorphata</taxon>
        <taxon>Ovalentaria</taxon>
        <taxon>Pomacentridae</taxon>
        <taxon>Amphiprion</taxon>
    </lineage>
</organism>
<feature type="domain" description="Fibronectin type-III" evidence="4">
    <location>
        <begin position="76"/>
        <end position="168"/>
    </location>
</feature>
<feature type="domain" description="Ig-like" evidence="3">
    <location>
        <begin position="1110"/>
        <end position="1198"/>
    </location>
</feature>
<evidence type="ECO:0000259" key="3">
    <source>
        <dbReference type="PROSITE" id="PS50835"/>
    </source>
</evidence>
<dbReference type="InterPro" id="IPR003599">
    <property type="entry name" value="Ig_sub"/>
</dbReference>
<reference evidence="5 6" key="1">
    <citation type="submission" date="2018-03" db="EMBL/GenBank/DDBJ databases">
        <title>Finding Nemo's genes: A chromosome-scale reference assembly of the genome of the orange clownfish Amphiprion percula.</title>
        <authorList>
            <person name="Lehmann R."/>
        </authorList>
    </citation>
    <scope>NUCLEOTIDE SEQUENCE</scope>
</reference>
<dbReference type="Pfam" id="PF07679">
    <property type="entry name" value="I-set"/>
    <property type="match status" value="5"/>
</dbReference>
<sequence length="1336" mass="146418">MNDGGVKIKNYIVEKRESTRKAYATVNANCHHTTFTVDQLLEGCNYYFRVLAENEYGIGLPIETGESVKVSEKPQPPGKITLKDVTKNSVTLSWEKPEHDGGSRVGCYVVEIQPKGADKWSQAVIVKETEATISGLNAGEEYMFRVAARNEKGTSDPRQIEDLTVEVPYVARPKAAVSWVKDGQPLKRTTRVNFGAIATMLNLTIKEASRDDVGHYLITLTNTAGETTADIGIVVLDKPGQPGGPVKVEEVTSDSVTISWNPPEYDGGCTIKHYIVEKRDTSTTNWMIVSPNLARTKIKAGRLKTGSEYQFRITAENRYGKGPILQSECIVAQYPYKLPGPPGTPSIAACTKDSMVVAWNEPVNDGGSTILGYHLERKERNSILWVKLNKSLITDQTFKTAGLEPGMEYEYRVYAENIVGIGKVSKVSEGQVARDPCDPPGTPEATKITKDSVTIVWTKPEYDGGAKVTGYIVEKKELPEGRWLKANFTNVIETEYVATGLVQDNQYEFRVIARNAAGVFSLASFSTGPITARDEIEPPRFSIDPEYTQTVVVNAGDNFKIDADVNGKPLPSIHWMKGELELGNTIHREIKNTPTKAFISVKEAKLSDGGEYTLLLKNPGGEKAVQIDVVVLDKPGEPQGPLVVTGITKDRCCLAWKPPLQDGGSKISHYVVERRETSRLVWTVVDPKVENICLKVNKLLEGNEYIFRVHAVNQFGIGAPLESAAVVIKDPYLPPGSPKGLEISDIKKDSMVLTWEAPSEDGGSPITGYIIEKHDKEGVRWTRCNRKTVTDLTFKVTGLLESHSYEFRVAAENAVGVEEPDLDIDPELRKIVTIKAGTSLRLFIPIKGRPAPTIKWDKDEAALKETAQVEITSSYTSLVIDKMSRNDSGKYTVTAENSSGTKSAFVVVRVLDTPSAPVNLKVKEITNQSVTLVWEPPLLDGGSKIKNYIIEKRESTRKTYAAVVTNCHALSWKIEPLQEGCSYYFRVLAENAHGVGLPVGTADALKVSEVPQTPKNLSVTDQTKTSISLAWEKPEYDGGSRVMQYLLEVQLKGQEKWSGVNTFKTMEATVANLNPGEEYLFRVTAINDKGKSDPKVLAGPVMTKDLVFEPDARPAFSSYSVNVGKDMNIDIPIFGRPKPAVTWTKDGAPLKFTTRVNILNTPTHTTLSIKEAAGDDGGMYGINVANSAGKKDTTVEIIVLDKPGPPSGPLKFDEITTQSVTISWEPPKHNAIDLPPEYLDVVQFKAGVSVKLRVGIIAKPLPTIEWLKDGKELVATSKLSVESTTDSSAVLIKDATRFDTGSYEIKIKNVLGSASATIRIEILGMSKFLSATSISI</sequence>
<dbReference type="SMART" id="SM00409">
    <property type="entry name" value="IG"/>
    <property type="match status" value="5"/>
</dbReference>
<proteinExistence type="predicted"/>
<feature type="domain" description="Fibronectin type-III" evidence="4">
    <location>
        <begin position="916"/>
        <end position="1010"/>
    </location>
</feature>
<feature type="domain" description="Ig-like" evidence="3">
    <location>
        <begin position="826"/>
        <end position="909"/>
    </location>
</feature>
<evidence type="ECO:0000256" key="1">
    <source>
        <dbReference type="ARBA" id="ARBA00022737"/>
    </source>
</evidence>
<reference evidence="5" key="2">
    <citation type="submission" date="2025-08" db="UniProtKB">
        <authorList>
            <consortium name="Ensembl"/>
        </authorList>
    </citation>
    <scope>IDENTIFICATION</scope>
</reference>
<dbReference type="SUPFAM" id="SSF48726">
    <property type="entry name" value="Immunoglobulin"/>
    <property type="match status" value="5"/>
</dbReference>
<dbReference type="InterPro" id="IPR036116">
    <property type="entry name" value="FN3_sf"/>
</dbReference>
<feature type="domain" description="Fibronectin type-III" evidence="4">
    <location>
        <begin position="439"/>
        <end position="535"/>
    </location>
</feature>
<evidence type="ECO:0000256" key="2">
    <source>
        <dbReference type="ARBA" id="ARBA00023319"/>
    </source>
</evidence>
<feature type="domain" description="Ig-like" evidence="3">
    <location>
        <begin position="539"/>
        <end position="628"/>
    </location>
</feature>
<feature type="domain" description="Fibronectin type-III" evidence="4">
    <location>
        <begin position="734"/>
        <end position="837"/>
    </location>
</feature>
<dbReference type="GeneTree" id="ENSGT01150000286978"/>
<dbReference type="InterPro" id="IPR036179">
    <property type="entry name" value="Ig-like_dom_sf"/>
</dbReference>
<dbReference type="FunFam" id="2.60.40.10:FF:000012">
    <property type="entry name" value="titin isoform X1"/>
    <property type="match status" value="1"/>
</dbReference>
<dbReference type="PRINTS" id="PR00014">
    <property type="entry name" value="FNTYPEIII"/>
</dbReference>
<feature type="domain" description="Fibronectin type-III" evidence="4">
    <location>
        <begin position="242"/>
        <end position="335"/>
    </location>
</feature>
<dbReference type="FunFam" id="2.60.40.10:FF:000011">
    <property type="entry name" value="Titin b"/>
    <property type="match status" value="1"/>
</dbReference>
<dbReference type="PROSITE" id="PS50853">
    <property type="entry name" value="FN3"/>
    <property type="match status" value="9"/>
</dbReference>
<dbReference type="FunFam" id="2.60.40.10:FF:000112">
    <property type="entry name" value="Titin a"/>
    <property type="match status" value="2"/>
</dbReference>
<reference evidence="5" key="3">
    <citation type="submission" date="2025-09" db="UniProtKB">
        <authorList>
            <consortium name="Ensembl"/>
        </authorList>
    </citation>
    <scope>IDENTIFICATION</scope>
</reference>
<feature type="domain" description="Fibronectin type-III" evidence="4">
    <location>
        <begin position="1013"/>
        <end position="1106"/>
    </location>
</feature>
<evidence type="ECO:0000313" key="5">
    <source>
        <dbReference type="Ensembl" id="ENSAPEP00000017311.1"/>
    </source>
</evidence>
<evidence type="ECO:0000259" key="4">
    <source>
        <dbReference type="PROSITE" id="PS50853"/>
    </source>
</evidence>
<dbReference type="Proteomes" id="UP000265080">
    <property type="component" value="Chromosome 12"/>
</dbReference>
<protein>
    <recommendedName>
        <fullName evidence="7">Titin</fullName>
    </recommendedName>
</protein>
<dbReference type="CDD" id="cd05748">
    <property type="entry name" value="Ig_Titin_like"/>
    <property type="match status" value="1"/>
</dbReference>
<dbReference type="SMART" id="SM00408">
    <property type="entry name" value="IGc2"/>
    <property type="match status" value="5"/>
</dbReference>
<dbReference type="CDD" id="cd00063">
    <property type="entry name" value="FN3"/>
    <property type="match status" value="9"/>
</dbReference>
<feature type="domain" description="Fibronectin type-III" evidence="4">
    <location>
        <begin position="1"/>
        <end position="73"/>
    </location>
</feature>